<evidence type="ECO:0000256" key="1">
    <source>
        <dbReference type="ARBA" id="ARBA00004496"/>
    </source>
</evidence>
<comment type="catalytic activity">
    <reaction evidence="9">
        <text>a (3R)-hydroxyacyl-[ACP] = a (2E)-enoyl-[ACP] + H2O</text>
        <dbReference type="Rhea" id="RHEA:13097"/>
        <dbReference type="Rhea" id="RHEA-COMP:9925"/>
        <dbReference type="Rhea" id="RHEA-COMP:9945"/>
        <dbReference type="ChEBI" id="CHEBI:15377"/>
        <dbReference type="ChEBI" id="CHEBI:78784"/>
        <dbReference type="ChEBI" id="CHEBI:78827"/>
        <dbReference type="EC" id="4.2.1.59"/>
    </reaction>
</comment>
<comment type="function">
    <text evidence="8 9">Involved in unsaturated fatty acids biosynthesis. Catalyzes the dehydration of short chain beta-hydroxyacyl-ACPs and long chain saturated and unsaturated beta-hydroxyacyl-ACPs.</text>
</comment>
<dbReference type="AlphaFoldDB" id="A0A841HGP7"/>
<dbReference type="InterPro" id="IPR029069">
    <property type="entry name" value="HotDog_dom_sf"/>
</dbReference>
<comment type="similarity">
    <text evidence="2 9">Belongs to the thioester dehydratase family. FabZ subfamily.</text>
</comment>
<dbReference type="GO" id="GO:0019171">
    <property type="term" value="F:(3R)-hydroxyacyl-[acyl-carrier-protein] dehydratase activity"/>
    <property type="evidence" value="ECO:0007669"/>
    <property type="project" value="UniProtKB-EC"/>
</dbReference>
<dbReference type="PANTHER" id="PTHR30272">
    <property type="entry name" value="3-HYDROXYACYL-[ACYL-CARRIER-PROTEIN] DEHYDRATASE"/>
    <property type="match status" value="1"/>
</dbReference>
<keyword evidence="5 9" id="KW-0441">Lipid A biosynthesis</keyword>
<dbReference type="PANTHER" id="PTHR30272:SF1">
    <property type="entry name" value="3-HYDROXYACYL-[ACYL-CARRIER-PROTEIN] DEHYDRATASE"/>
    <property type="match status" value="1"/>
</dbReference>
<evidence type="ECO:0000256" key="4">
    <source>
        <dbReference type="ARBA" id="ARBA00022516"/>
    </source>
</evidence>
<keyword evidence="3 9" id="KW-0963">Cytoplasm</keyword>
<dbReference type="GO" id="GO:0005737">
    <property type="term" value="C:cytoplasm"/>
    <property type="evidence" value="ECO:0007669"/>
    <property type="project" value="UniProtKB-SubCell"/>
</dbReference>
<evidence type="ECO:0000256" key="8">
    <source>
        <dbReference type="ARBA" id="ARBA00025049"/>
    </source>
</evidence>
<dbReference type="FunFam" id="3.10.129.10:FF:000001">
    <property type="entry name" value="3-hydroxyacyl-[acyl-carrier-protein] dehydratase FabZ"/>
    <property type="match status" value="1"/>
</dbReference>
<sequence length="161" mass="17947">MTEAGKTEQGEQILTMDINEVLRRLPHRYPFLLVDRVQECIAGKSIRALKNVTFNEHFFPGHFPHRPVFPGVMILEALAQTAGILAFVTAGVYPDSERPMYFVGIDNARFRRPVEPGDQLILKATLERSMRGIWKFATVAEVNGEEVTSASMMVAPGTGSK</sequence>
<evidence type="ECO:0000313" key="11">
    <source>
        <dbReference type="Proteomes" id="UP000588068"/>
    </source>
</evidence>
<evidence type="ECO:0000256" key="6">
    <source>
        <dbReference type="ARBA" id="ARBA00023098"/>
    </source>
</evidence>
<dbReference type="InterPro" id="IPR010084">
    <property type="entry name" value="FabZ"/>
</dbReference>
<dbReference type="GO" id="GO:0016020">
    <property type="term" value="C:membrane"/>
    <property type="evidence" value="ECO:0007669"/>
    <property type="project" value="GOC"/>
</dbReference>
<comment type="caution">
    <text evidence="10">The sequence shown here is derived from an EMBL/GenBank/DDBJ whole genome shotgun (WGS) entry which is preliminary data.</text>
</comment>
<protein>
    <recommendedName>
        <fullName evidence="9">3-hydroxyacyl-[acyl-carrier-protein] dehydratase FabZ</fullName>
        <ecNumber evidence="9">4.2.1.59</ecNumber>
    </recommendedName>
    <alternativeName>
        <fullName evidence="9">(3R)-hydroxymyristoyl-[acyl-carrier-protein] dehydratase</fullName>
        <shortName evidence="9">(3R)-hydroxymyristoyl-ACP dehydrase</shortName>
    </alternativeName>
    <alternativeName>
        <fullName evidence="9">Beta-hydroxyacyl-ACP dehydratase</fullName>
    </alternativeName>
</protein>
<dbReference type="Gene3D" id="3.10.129.10">
    <property type="entry name" value="Hotdog Thioesterase"/>
    <property type="match status" value="1"/>
</dbReference>
<keyword evidence="4 9" id="KW-0444">Lipid biosynthesis</keyword>
<dbReference type="NCBIfam" id="NF000582">
    <property type="entry name" value="PRK00006.1"/>
    <property type="match status" value="1"/>
</dbReference>
<evidence type="ECO:0000256" key="5">
    <source>
        <dbReference type="ARBA" id="ARBA00022556"/>
    </source>
</evidence>
<dbReference type="Pfam" id="PF07977">
    <property type="entry name" value="FabA"/>
    <property type="match status" value="1"/>
</dbReference>
<dbReference type="CDD" id="cd01288">
    <property type="entry name" value="FabZ"/>
    <property type="match status" value="1"/>
</dbReference>
<evidence type="ECO:0000256" key="3">
    <source>
        <dbReference type="ARBA" id="ARBA00022490"/>
    </source>
</evidence>
<gene>
    <name evidence="9" type="primary">fabZ</name>
    <name evidence="10" type="ORF">HNQ60_000590</name>
</gene>
<accession>A0A841HGP7</accession>
<dbReference type="GO" id="GO:0006633">
    <property type="term" value="P:fatty acid biosynthetic process"/>
    <property type="evidence" value="ECO:0007669"/>
    <property type="project" value="UniProtKB-UniRule"/>
</dbReference>
<dbReference type="EMBL" id="JACHHZ010000001">
    <property type="protein sequence ID" value="MBB6091744.1"/>
    <property type="molecule type" value="Genomic_DNA"/>
</dbReference>
<keyword evidence="6 9" id="KW-0443">Lipid metabolism</keyword>
<comment type="subcellular location">
    <subcellularLocation>
        <location evidence="1 9">Cytoplasm</location>
    </subcellularLocation>
</comment>
<evidence type="ECO:0000256" key="2">
    <source>
        <dbReference type="ARBA" id="ARBA00009174"/>
    </source>
</evidence>
<dbReference type="NCBIfam" id="TIGR01750">
    <property type="entry name" value="fabZ"/>
    <property type="match status" value="1"/>
</dbReference>
<reference evidence="10 11" key="1">
    <citation type="submission" date="2020-08" db="EMBL/GenBank/DDBJ databases">
        <title>Genomic Encyclopedia of Type Strains, Phase IV (KMG-IV): sequencing the most valuable type-strain genomes for metagenomic binning, comparative biology and taxonomic classification.</title>
        <authorList>
            <person name="Goeker M."/>
        </authorList>
    </citation>
    <scope>NUCLEOTIDE SEQUENCE [LARGE SCALE GENOMIC DNA]</scope>
    <source>
        <strain evidence="10 11">DSM 26723</strain>
    </source>
</reference>
<dbReference type="EC" id="4.2.1.59" evidence="9"/>
<dbReference type="SUPFAM" id="SSF54637">
    <property type="entry name" value="Thioesterase/thiol ester dehydrase-isomerase"/>
    <property type="match status" value="1"/>
</dbReference>
<evidence type="ECO:0000313" key="10">
    <source>
        <dbReference type="EMBL" id="MBB6091744.1"/>
    </source>
</evidence>
<evidence type="ECO:0000256" key="9">
    <source>
        <dbReference type="HAMAP-Rule" id="MF_00406"/>
    </source>
</evidence>
<feature type="active site" evidence="9">
    <location>
        <position position="62"/>
    </location>
</feature>
<keyword evidence="7 9" id="KW-0456">Lyase</keyword>
<name>A0A841HGP7_9GAMM</name>
<dbReference type="RefSeq" id="WP_407676423.1">
    <property type="nucleotide sequence ID" value="NZ_JACHHZ010000001.1"/>
</dbReference>
<dbReference type="HAMAP" id="MF_00406">
    <property type="entry name" value="FabZ"/>
    <property type="match status" value="1"/>
</dbReference>
<proteinExistence type="inferred from homology"/>
<organism evidence="10 11">
    <name type="scientific">Povalibacter uvarum</name>
    <dbReference type="NCBI Taxonomy" id="732238"/>
    <lineage>
        <taxon>Bacteria</taxon>
        <taxon>Pseudomonadati</taxon>
        <taxon>Pseudomonadota</taxon>
        <taxon>Gammaproteobacteria</taxon>
        <taxon>Steroidobacterales</taxon>
        <taxon>Steroidobacteraceae</taxon>
        <taxon>Povalibacter</taxon>
    </lineage>
</organism>
<keyword evidence="11" id="KW-1185">Reference proteome</keyword>
<dbReference type="GO" id="GO:0009245">
    <property type="term" value="P:lipid A biosynthetic process"/>
    <property type="evidence" value="ECO:0007669"/>
    <property type="project" value="UniProtKB-UniRule"/>
</dbReference>
<dbReference type="Proteomes" id="UP000588068">
    <property type="component" value="Unassembled WGS sequence"/>
</dbReference>
<evidence type="ECO:0000256" key="7">
    <source>
        <dbReference type="ARBA" id="ARBA00023239"/>
    </source>
</evidence>
<dbReference type="InterPro" id="IPR013114">
    <property type="entry name" value="FabA_FabZ"/>
</dbReference>